<evidence type="ECO:0000313" key="5">
    <source>
        <dbReference type="Proteomes" id="UP000601435"/>
    </source>
</evidence>
<dbReference type="OrthoDB" id="445027at2759"/>
<dbReference type="EMBL" id="CAJNJA010008534">
    <property type="protein sequence ID" value="CAE7237614.1"/>
    <property type="molecule type" value="Genomic_DNA"/>
</dbReference>
<gene>
    <name evidence="4" type="primary">CKMT2</name>
    <name evidence="4" type="ORF">SNEC2469_LOCUS4071</name>
</gene>
<dbReference type="Gene3D" id="1.10.135.10">
    <property type="entry name" value="ATP:guanido phosphotransferase, N-terminal domain"/>
    <property type="match status" value="1"/>
</dbReference>
<evidence type="ECO:0000256" key="2">
    <source>
        <dbReference type="SAM" id="MobiDB-lite"/>
    </source>
</evidence>
<dbReference type="GO" id="GO:0016301">
    <property type="term" value="F:kinase activity"/>
    <property type="evidence" value="ECO:0007669"/>
    <property type="project" value="InterPro"/>
</dbReference>
<comment type="caution">
    <text evidence="4">The sequence shown here is derived from an EMBL/GenBank/DDBJ whole genome shotgun (WGS) entry which is preliminary data.</text>
</comment>
<evidence type="ECO:0000256" key="1">
    <source>
        <dbReference type="PROSITE-ProRule" id="PRU00842"/>
    </source>
</evidence>
<name>A0A812KWQ9_9DINO</name>
<comment type="similarity">
    <text evidence="1">Belongs to the ATP:guanido phosphotransferase family.</text>
</comment>
<protein>
    <submittedName>
        <fullName evidence="4">CKMT2 protein</fullName>
    </submittedName>
</protein>
<dbReference type="Pfam" id="PF02807">
    <property type="entry name" value="ATP-gua_PtransN"/>
    <property type="match status" value="1"/>
</dbReference>
<dbReference type="SUPFAM" id="SSF48034">
    <property type="entry name" value="Guanido kinase N-terminal domain"/>
    <property type="match status" value="1"/>
</dbReference>
<dbReference type="AlphaFoldDB" id="A0A812KWQ9"/>
<keyword evidence="5" id="KW-1185">Reference proteome</keyword>
<accession>A0A812KWQ9</accession>
<dbReference type="SUPFAM" id="SSF47391">
    <property type="entry name" value="Dimerization-anchoring domain of cAMP-dependent PK regulatory subunit"/>
    <property type="match status" value="1"/>
</dbReference>
<feature type="domain" description="Phosphagen kinase N-terminal" evidence="3">
    <location>
        <begin position="188"/>
        <end position="299"/>
    </location>
</feature>
<reference evidence="4" key="1">
    <citation type="submission" date="2021-02" db="EMBL/GenBank/DDBJ databases">
        <authorList>
            <person name="Dougan E. K."/>
            <person name="Rhodes N."/>
            <person name="Thang M."/>
            <person name="Chan C."/>
        </authorList>
    </citation>
    <scope>NUCLEOTIDE SEQUENCE</scope>
</reference>
<evidence type="ECO:0000313" key="4">
    <source>
        <dbReference type="EMBL" id="CAE7237614.1"/>
    </source>
</evidence>
<sequence length="363" mass="40234">MDVTVAGAQGLPEKAYLSLRAGDVRKQTQYKPGECFSFDGKQVPRHLVVDVFEKVGTAQVSISELSNCDGGFVQLQGRDGKIVLDMQAKVRSQMPEPKKRVSRHQAAIDAQQYLEAHSVQRVLQGMVHELLSNRPSDPYSFMLGYIQASQVNRPTPIPSPFQPARGPDEDDLPNWSAMPGRGDSEYPGFPADGSQPLPDLSRHHSTLAHVLKEQPMLYEHLKDVRTPNGVSLAQCIKPGIDNRGHPILRTLGLIAAVRTKVLTWPSRAVYLTPSWTPEDETCFEVFEPLFRSVIASHAAFNLSQASTLEIMTEGHGQVVREHLARRAAAERRRYSTGKLKAANAGSGMLRLILQFLSDRQANR</sequence>
<dbReference type="Gene3D" id="1.20.890.10">
    <property type="entry name" value="cAMP-dependent protein kinase regulatory subunit, dimerization-anchoring domain"/>
    <property type="match status" value="1"/>
</dbReference>
<dbReference type="Proteomes" id="UP000601435">
    <property type="component" value="Unassembled WGS sequence"/>
</dbReference>
<feature type="region of interest" description="Disordered" evidence="2">
    <location>
        <begin position="155"/>
        <end position="182"/>
    </location>
</feature>
<dbReference type="PROSITE" id="PS51509">
    <property type="entry name" value="PHOSPHAGEN_KINASE_N"/>
    <property type="match status" value="1"/>
</dbReference>
<dbReference type="InterPro" id="IPR036802">
    <property type="entry name" value="ATP-guanido_PTrfase_N_sf"/>
</dbReference>
<proteinExistence type="inferred from homology"/>
<dbReference type="CDD" id="cd22961">
    <property type="entry name" value="DD_TEX55-like"/>
    <property type="match status" value="1"/>
</dbReference>
<organism evidence="4 5">
    <name type="scientific">Symbiodinium necroappetens</name>
    <dbReference type="NCBI Taxonomy" id="1628268"/>
    <lineage>
        <taxon>Eukaryota</taxon>
        <taxon>Sar</taxon>
        <taxon>Alveolata</taxon>
        <taxon>Dinophyceae</taxon>
        <taxon>Suessiales</taxon>
        <taxon>Symbiodiniaceae</taxon>
        <taxon>Symbiodinium</taxon>
    </lineage>
</organism>
<evidence type="ECO:0000259" key="3">
    <source>
        <dbReference type="PROSITE" id="PS51509"/>
    </source>
</evidence>
<dbReference type="InterPro" id="IPR022413">
    <property type="entry name" value="ATP-guanido_PTrfase_N"/>
</dbReference>